<feature type="binding site" evidence="6">
    <location>
        <position position="100"/>
    </location>
    <ligand>
        <name>Zn(2+)</name>
        <dbReference type="ChEBI" id="CHEBI:29105"/>
    </ligand>
</feature>
<sequence>MKKQHIASLLAANARWAEKFGRDNPGIFDELAAQQNPAYLWIGCSDSRIPANQVMGLLPGEVFVHRNVGNIVHAMDINCHSVIQYAVDELQVSDIIVGGHYDCGAVKAALSMKDYGMLNNWLSSIKDIYNGNRANFALADEQGKIDRLCELNVIEQVKNVCKSNEVQRAWARGQQLFVHGLIYSVHDGRLRDLNCSVDSNESLEEIYRFKH</sequence>
<evidence type="ECO:0000313" key="8">
    <source>
        <dbReference type="EMBL" id="SAM57363.1"/>
    </source>
</evidence>
<dbReference type="SUPFAM" id="SSF53056">
    <property type="entry name" value="beta-carbonic anhydrase, cab"/>
    <property type="match status" value="1"/>
</dbReference>
<dbReference type="SMART" id="SM00947">
    <property type="entry name" value="Pro_CA"/>
    <property type="match status" value="1"/>
</dbReference>
<keyword evidence="3 6" id="KW-0862">Zinc</keyword>
<evidence type="ECO:0000313" key="9">
    <source>
        <dbReference type="Proteomes" id="UP000190837"/>
    </source>
</evidence>
<dbReference type="EC" id="4.2.1.1" evidence="7"/>
<dbReference type="Pfam" id="PF00484">
    <property type="entry name" value="Pro_CA"/>
    <property type="match status" value="1"/>
</dbReference>
<evidence type="ECO:0000256" key="5">
    <source>
        <dbReference type="ARBA" id="ARBA00048348"/>
    </source>
</evidence>
<dbReference type="InterPro" id="IPR015892">
    <property type="entry name" value="Carbonic_anhydrase_CS"/>
</dbReference>
<feature type="binding site" evidence="6">
    <location>
        <position position="44"/>
    </location>
    <ligand>
        <name>Zn(2+)</name>
        <dbReference type="ChEBI" id="CHEBI:29105"/>
    </ligand>
</feature>
<protein>
    <recommendedName>
        <fullName evidence="7">Carbonic anhydrase</fullName>
        <ecNumber evidence="7">4.2.1.1</ecNumber>
    </recommendedName>
    <alternativeName>
        <fullName evidence="7">Carbonate dehydratase</fullName>
    </alternativeName>
</protein>
<evidence type="ECO:0000256" key="3">
    <source>
        <dbReference type="ARBA" id="ARBA00022833"/>
    </source>
</evidence>
<evidence type="ECO:0000256" key="7">
    <source>
        <dbReference type="RuleBase" id="RU003956"/>
    </source>
</evidence>
<dbReference type="GO" id="GO:0015976">
    <property type="term" value="P:carbon utilization"/>
    <property type="evidence" value="ECO:0007669"/>
    <property type="project" value="InterPro"/>
</dbReference>
<comment type="function">
    <text evidence="7">Reversible hydration of carbon dioxide.</text>
</comment>
<feature type="binding site" evidence="6">
    <location>
        <position position="103"/>
    </location>
    <ligand>
        <name>Zn(2+)</name>
        <dbReference type="ChEBI" id="CHEBI:29105"/>
    </ligand>
</feature>
<comment type="cofactor">
    <cofactor evidence="6">
        <name>Zn(2+)</name>
        <dbReference type="ChEBI" id="CHEBI:29105"/>
    </cofactor>
    <text evidence="6">Binds 1 zinc ion per subunit.</text>
</comment>
<evidence type="ECO:0000256" key="2">
    <source>
        <dbReference type="ARBA" id="ARBA00022723"/>
    </source>
</evidence>
<dbReference type="RefSeq" id="WP_004139049.1">
    <property type="nucleotide sequence ID" value="NZ_CALFOW010000005.1"/>
</dbReference>
<dbReference type="Proteomes" id="UP000190837">
    <property type="component" value="Unassembled WGS sequence"/>
</dbReference>
<dbReference type="PROSITE" id="PS00705">
    <property type="entry name" value="PROK_CO2_ANHYDRASE_2"/>
    <property type="match status" value="1"/>
</dbReference>
<feature type="binding site" evidence="6">
    <location>
        <position position="46"/>
    </location>
    <ligand>
        <name>Zn(2+)</name>
        <dbReference type="ChEBI" id="CHEBI:29105"/>
    </ligand>
</feature>
<keyword evidence="2 6" id="KW-0479">Metal-binding</keyword>
<dbReference type="PANTHER" id="PTHR11002">
    <property type="entry name" value="CARBONIC ANHYDRASE"/>
    <property type="match status" value="1"/>
</dbReference>
<dbReference type="EMBL" id="FKLO01000016">
    <property type="protein sequence ID" value="SAM57363.1"/>
    <property type="molecule type" value="Genomic_DNA"/>
</dbReference>
<gene>
    <name evidence="8" type="ORF">CHUV0807_0274</name>
</gene>
<dbReference type="Gene3D" id="3.40.1050.10">
    <property type="entry name" value="Carbonic anhydrase"/>
    <property type="match status" value="1"/>
</dbReference>
<comment type="catalytic activity">
    <reaction evidence="5 7">
        <text>hydrogencarbonate + H(+) = CO2 + H2O</text>
        <dbReference type="Rhea" id="RHEA:10748"/>
        <dbReference type="ChEBI" id="CHEBI:15377"/>
        <dbReference type="ChEBI" id="CHEBI:15378"/>
        <dbReference type="ChEBI" id="CHEBI:16526"/>
        <dbReference type="ChEBI" id="CHEBI:17544"/>
        <dbReference type="EC" id="4.2.1.1"/>
    </reaction>
</comment>
<organism evidence="8 9">
    <name type="scientific">Cardiobacterium hominis</name>
    <dbReference type="NCBI Taxonomy" id="2718"/>
    <lineage>
        <taxon>Bacteria</taxon>
        <taxon>Pseudomonadati</taxon>
        <taxon>Pseudomonadota</taxon>
        <taxon>Gammaproteobacteria</taxon>
        <taxon>Cardiobacteriales</taxon>
        <taxon>Cardiobacteriaceae</taxon>
        <taxon>Cardiobacterium</taxon>
    </lineage>
</organism>
<dbReference type="GeneID" id="84789187"/>
<dbReference type="GO" id="GO:0008270">
    <property type="term" value="F:zinc ion binding"/>
    <property type="evidence" value="ECO:0007669"/>
    <property type="project" value="UniProtKB-UniRule"/>
</dbReference>
<dbReference type="OMA" id="WHYIIET"/>
<dbReference type="CDD" id="cd00883">
    <property type="entry name" value="beta_CA_cladeA"/>
    <property type="match status" value="1"/>
</dbReference>
<name>A0A1C3H264_9GAMM</name>
<dbReference type="FunFam" id="3.40.1050.10:FF:000001">
    <property type="entry name" value="Carbonic anhydrase"/>
    <property type="match status" value="1"/>
</dbReference>
<proteinExistence type="inferred from homology"/>
<evidence type="ECO:0000256" key="1">
    <source>
        <dbReference type="ARBA" id="ARBA00006217"/>
    </source>
</evidence>
<accession>A0A1C3H264</accession>
<comment type="similarity">
    <text evidence="1 7">Belongs to the beta-class carbonic anhydrase family.</text>
</comment>
<keyword evidence="4 7" id="KW-0456">Lyase</keyword>
<dbReference type="PROSITE" id="PS00704">
    <property type="entry name" value="PROK_CO2_ANHYDRASE_1"/>
    <property type="match status" value="1"/>
</dbReference>
<reference evidence="9" key="1">
    <citation type="submission" date="2016-04" db="EMBL/GenBank/DDBJ databases">
        <authorList>
            <person name="Tagini F."/>
        </authorList>
    </citation>
    <scope>NUCLEOTIDE SEQUENCE [LARGE SCALE GENOMIC DNA]</scope>
    <source>
        <strain evidence="9">CHUV0807</strain>
    </source>
</reference>
<dbReference type="AlphaFoldDB" id="A0A1C3H264"/>
<dbReference type="InterPro" id="IPR036874">
    <property type="entry name" value="Carbonic_anhydrase_sf"/>
</dbReference>
<dbReference type="GO" id="GO:0004089">
    <property type="term" value="F:carbonate dehydratase activity"/>
    <property type="evidence" value="ECO:0007669"/>
    <property type="project" value="UniProtKB-UniRule"/>
</dbReference>
<dbReference type="PANTHER" id="PTHR11002:SF76">
    <property type="entry name" value="CARBONIC ANHYDRASE"/>
    <property type="match status" value="1"/>
</dbReference>
<evidence type="ECO:0000256" key="4">
    <source>
        <dbReference type="ARBA" id="ARBA00023239"/>
    </source>
</evidence>
<dbReference type="InterPro" id="IPR001765">
    <property type="entry name" value="Carbonic_anhydrase"/>
</dbReference>
<evidence type="ECO:0000256" key="6">
    <source>
        <dbReference type="PIRSR" id="PIRSR601765-1"/>
    </source>
</evidence>